<dbReference type="STRING" id="29529.SAMN04488122_6473"/>
<feature type="compositionally biased region" description="Low complexity" evidence="1">
    <location>
        <begin position="118"/>
        <end position="129"/>
    </location>
</feature>
<feature type="chain" id="PRO_5011686690" evidence="2">
    <location>
        <begin position="22"/>
        <end position="146"/>
    </location>
</feature>
<dbReference type="AlphaFoldDB" id="A0A1I0SD56"/>
<feature type="region of interest" description="Disordered" evidence="1">
    <location>
        <begin position="114"/>
        <end position="146"/>
    </location>
</feature>
<protein>
    <submittedName>
        <fullName evidence="3">Uncharacterized protein</fullName>
    </submittedName>
</protein>
<reference evidence="4" key="1">
    <citation type="submission" date="2016-10" db="EMBL/GenBank/DDBJ databases">
        <authorList>
            <person name="Varghese N."/>
            <person name="Submissions S."/>
        </authorList>
    </citation>
    <scope>NUCLEOTIDE SEQUENCE [LARGE SCALE GENOMIC DNA]</scope>
    <source>
        <strain evidence="4">DSM 3695</strain>
    </source>
</reference>
<evidence type="ECO:0000256" key="2">
    <source>
        <dbReference type="SAM" id="SignalP"/>
    </source>
</evidence>
<keyword evidence="4" id="KW-1185">Reference proteome</keyword>
<dbReference type="RefSeq" id="WP_143059312.1">
    <property type="nucleotide sequence ID" value="NZ_FOJG01000002.1"/>
</dbReference>
<proteinExistence type="predicted"/>
<evidence type="ECO:0000313" key="3">
    <source>
        <dbReference type="EMBL" id="SEW55764.1"/>
    </source>
</evidence>
<dbReference type="Proteomes" id="UP000199310">
    <property type="component" value="Unassembled WGS sequence"/>
</dbReference>
<accession>A0A1I0SD56</accession>
<sequence>MKSLILLLFFVTAGLIPFTYAQQQAASRNDAMKASTNNTLKLLFPDFERDIANLEAKEKHIKPDAAIISSSFESRTFTNYKDPGAGKKSMARSLKSAPAGAAVPSNFSSKEMADKLKAAQAAHPVKPAAIPNQGSEVNNIPVKKKS</sequence>
<name>A0A1I0SD56_9BACT</name>
<organism evidence="3 4">
    <name type="scientific">Chitinophaga arvensicola</name>
    <dbReference type="NCBI Taxonomy" id="29529"/>
    <lineage>
        <taxon>Bacteria</taxon>
        <taxon>Pseudomonadati</taxon>
        <taxon>Bacteroidota</taxon>
        <taxon>Chitinophagia</taxon>
        <taxon>Chitinophagales</taxon>
        <taxon>Chitinophagaceae</taxon>
        <taxon>Chitinophaga</taxon>
    </lineage>
</organism>
<evidence type="ECO:0000256" key="1">
    <source>
        <dbReference type="SAM" id="MobiDB-lite"/>
    </source>
</evidence>
<feature type="signal peptide" evidence="2">
    <location>
        <begin position="1"/>
        <end position="21"/>
    </location>
</feature>
<evidence type="ECO:0000313" key="4">
    <source>
        <dbReference type="Proteomes" id="UP000199310"/>
    </source>
</evidence>
<keyword evidence="2" id="KW-0732">Signal</keyword>
<gene>
    <name evidence="3" type="ORF">SAMN04488122_6473</name>
</gene>
<dbReference type="EMBL" id="FOJG01000002">
    <property type="protein sequence ID" value="SEW55764.1"/>
    <property type="molecule type" value="Genomic_DNA"/>
</dbReference>